<organism evidence="1 2">
    <name type="scientific">Providencia huashanensis</name>
    <dbReference type="NCBI Taxonomy" id="3037798"/>
    <lineage>
        <taxon>Bacteria</taxon>
        <taxon>Pseudomonadati</taxon>
        <taxon>Pseudomonadota</taxon>
        <taxon>Gammaproteobacteria</taxon>
        <taxon>Enterobacterales</taxon>
        <taxon>Morganellaceae</taxon>
        <taxon>Providencia</taxon>
    </lineage>
</organism>
<gene>
    <name evidence="1" type="ORF">Q5E86_04790</name>
</gene>
<comment type="caution">
    <text evidence="1">The sequence shown here is derived from an EMBL/GenBank/DDBJ whole genome shotgun (WGS) entry which is preliminary data.</text>
</comment>
<evidence type="ECO:0000313" key="2">
    <source>
        <dbReference type="Proteomes" id="UP001176478"/>
    </source>
</evidence>
<reference evidence="1" key="2">
    <citation type="journal article" date="2024" name="Int. J. Antimicrob. Agents">
        <title>Identification of a novel Providencia species showing multi-drug-resistant in three patients with hospital-acquired infection.</title>
        <authorList>
            <person name="Yang W."/>
            <person name="Chen J."/>
            <person name="Yang F."/>
            <person name="Ji P."/>
            <person name="Shen S."/>
            <person name="Yin D."/>
            <person name="Hu F."/>
        </authorList>
    </citation>
    <scope>NUCLEOTIDE SEQUENCE</scope>
    <source>
        <strain evidence="1">CRE-138-0111</strain>
    </source>
</reference>
<accession>A0ABT9ANF5</accession>
<sequence>MSKSNLIAFRLPAELQALFNDAVSNSGSDKTAWIVSAIKEKLNRPDSNPDARMLSLVERLESSVASLIAGKADIPPYTYNESAVVSVVNLVLSEGIDNGRIIAERINEAGYQTKGGKAWDKDIYSAWKRHKDISYKLSFWLL</sequence>
<protein>
    <recommendedName>
        <fullName evidence="3">Prophage protein</fullName>
    </recommendedName>
</protein>
<proteinExistence type="predicted"/>
<dbReference type="Proteomes" id="UP001176478">
    <property type="component" value="Unassembled WGS sequence"/>
</dbReference>
<evidence type="ECO:0008006" key="3">
    <source>
        <dbReference type="Google" id="ProtNLM"/>
    </source>
</evidence>
<reference evidence="1" key="1">
    <citation type="submission" date="2023-07" db="EMBL/GenBank/DDBJ databases">
        <authorList>
            <person name="Yang W."/>
            <person name="Chen J."/>
            <person name="Ji P."/>
            <person name="Hu F."/>
        </authorList>
    </citation>
    <scope>NUCLEOTIDE SEQUENCE</scope>
    <source>
        <strain evidence="1">CRE-138-0111</strain>
    </source>
</reference>
<keyword evidence="2" id="KW-1185">Reference proteome</keyword>
<dbReference type="EMBL" id="JAUQTG010000002">
    <property type="protein sequence ID" value="MDO7855695.1"/>
    <property type="molecule type" value="Genomic_DNA"/>
</dbReference>
<name>A0ABT9ANF5_9GAMM</name>
<evidence type="ECO:0000313" key="1">
    <source>
        <dbReference type="EMBL" id="MDO7855695.1"/>
    </source>
</evidence>